<reference evidence="3 5" key="1">
    <citation type="submission" date="2015-02" db="EMBL/GenBank/DDBJ databases">
        <authorList>
            <person name="Chooi Y.-H."/>
        </authorList>
    </citation>
    <scope>NUCLEOTIDE SEQUENCE [LARGE SCALE GENOMIC DNA]</scope>
    <source>
        <strain evidence="3">E3</strain>
    </source>
</reference>
<keyword evidence="4" id="KW-0496">Mitochondrion</keyword>
<organism evidence="3 5">
    <name type="scientific">Plasmodiophora brassicae</name>
    <name type="common">Clubroot disease agent</name>
    <dbReference type="NCBI Taxonomy" id="37360"/>
    <lineage>
        <taxon>Eukaryota</taxon>
        <taxon>Sar</taxon>
        <taxon>Rhizaria</taxon>
        <taxon>Endomyxa</taxon>
        <taxon>Phytomyxea</taxon>
        <taxon>Plasmodiophorida</taxon>
        <taxon>Plasmodiophoridae</taxon>
        <taxon>Plasmodiophora</taxon>
    </lineage>
</organism>
<accession>A0A0G4IIM7</accession>
<keyword evidence="5" id="KW-1185">Reference proteome</keyword>
<reference evidence="4 6" key="2">
    <citation type="submission" date="2018-03" db="EMBL/GenBank/DDBJ databases">
        <authorList>
            <person name="Fogelqvist J."/>
        </authorList>
    </citation>
    <scope>NUCLEOTIDE SEQUENCE [LARGE SCALE GENOMIC DNA]</scope>
</reference>
<evidence type="ECO:0000313" key="4">
    <source>
        <dbReference type="EMBL" id="SPQ94303.1"/>
    </source>
</evidence>
<feature type="transmembrane region" description="Helical" evidence="1">
    <location>
        <begin position="126"/>
        <end position="143"/>
    </location>
</feature>
<proteinExistence type="predicted"/>
<dbReference type="Proteomes" id="UP000290189">
    <property type="component" value="Unassembled WGS sequence"/>
</dbReference>
<sequence>MVVRSWVYAAGLTLLIPLAISAADDAVGSCDDFANGLVKCVKDAHRPESGRIDCGKPADVKPVQACILAFKRCVPKAPNFDKDFVRDLFDVVDQFCLGTNVEFRIEPVLAVGAKHKDKKDNAAQRLISFASVAVLAVSLLLVVP</sequence>
<evidence type="ECO:0008006" key="7">
    <source>
        <dbReference type="Google" id="ProtNLM"/>
    </source>
</evidence>
<keyword evidence="1" id="KW-1133">Transmembrane helix</keyword>
<feature type="signal peptide" evidence="2">
    <location>
        <begin position="1"/>
        <end position="21"/>
    </location>
</feature>
<evidence type="ECO:0000313" key="3">
    <source>
        <dbReference type="EMBL" id="CEO94972.1"/>
    </source>
</evidence>
<evidence type="ECO:0000256" key="1">
    <source>
        <dbReference type="SAM" id="Phobius"/>
    </source>
</evidence>
<name>A0A0G4IIM7_PLABS</name>
<feature type="chain" id="PRO_5035990662" description="Secreted protein" evidence="2">
    <location>
        <begin position="22"/>
        <end position="144"/>
    </location>
</feature>
<protein>
    <recommendedName>
        <fullName evidence="7">Secreted protein</fullName>
    </recommendedName>
</protein>
<dbReference type="AlphaFoldDB" id="A0A0G4IIM7"/>
<gene>
    <name evidence="3" type="ORF">PBRA_003785</name>
    <name evidence="4" type="ORF">PLBR_LOCUS1518</name>
</gene>
<evidence type="ECO:0000313" key="5">
    <source>
        <dbReference type="Proteomes" id="UP000039324"/>
    </source>
</evidence>
<dbReference type="EMBL" id="OVEO01000002">
    <property type="protein sequence ID" value="SPQ94303.1"/>
    <property type="molecule type" value="Genomic_DNA"/>
</dbReference>
<keyword evidence="1" id="KW-0812">Transmembrane</keyword>
<evidence type="ECO:0000256" key="2">
    <source>
        <dbReference type="SAM" id="SignalP"/>
    </source>
</evidence>
<keyword evidence="1" id="KW-0472">Membrane</keyword>
<dbReference type="Proteomes" id="UP000039324">
    <property type="component" value="Unassembled WGS sequence"/>
</dbReference>
<geneLocation type="mitochondrion" evidence="4"/>
<keyword evidence="2" id="KW-0732">Signal</keyword>
<evidence type="ECO:0000313" key="6">
    <source>
        <dbReference type="Proteomes" id="UP000290189"/>
    </source>
</evidence>
<dbReference type="EMBL" id="CDSF01000002">
    <property type="protein sequence ID" value="CEO94972.1"/>
    <property type="molecule type" value="Genomic_DNA"/>
</dbReference>